<dbReference type="InterPro" id="IPR029063">
    <property type="entry name" value="SAM-dependent_MTases_sf"/>
</dbReference>
<protein>
    <recommendedName>
        <fullName evidence="7">Protein-L-isoaspartate O-methyltransferase</fullName>
        <ecNumber evidence="7">2.1.1.77</ecNumber>
    </recommendedName>
    <alternativeName>
        <fullName evidence="7">L-isoaspartyl protein carboxyl methyltransferase</fullName>
    </alternativeName>
    <alternativeName>
        <fullName evidence="7">Protein L-isoaspartyl methyltransferase</fullName>
    </alternativeName>
    <alternativeName>
        <fullName evidence="7">Protein-beta-aspartate methyltransferase</fullName>
        <shortName evidence="7">PIMT</shortName>
    </alternativeName>
</protein>
<evidence type="ECO:0000256" key="7">
    <source>
        <dbReference type="HAMAP-Rule" id="MF_00090"/>
    </source>
</evidence>
<dbReference type="EC" id="2.1.1.77" evidence="7"/>
<dbReference type="NCBIfam" id="NF001453">
    <property type="entry name" value="PRK00312.1"/>
    <property type="match status" value="1"/>
</dbReference>
<dbReference type="Pfam" id="PF01135">
    <property type="entry name" value="PCMT"/>
    <property type="match status" value="1"/>
</dbReference>
<name>A0A2N6CSE6_9GAMM</name>
<sequence length="226" mass="24762">MSRRSDTQQMLADINSEVGYTRHLIGKASLDQRVMDAMARVPRDEFVPDEMKKLAFDNGPLPIGHGQTISQPYIVALMTDLLAPEPDQSVLEVGTGSGYQTAVLSLLYRKVYSMELIPELSESASQRLARLGYTNIQPCCGNGYQGWPEHAPYHGILVTAAAPYIPEALKEQLAPGGRLVIPVGSFRMSQQLLLVTKDAQGHTHTRDILSVAFVPLVDQSPAAFDE</sequence>
<feature type="active site" evidence="7">
    <location>
        <position position="70"/>
    </location>
</feature>
<dbReference type="GO" id="GO:0005737">
    <property type="term" value="C:cytoplasm"/>
    <property type="evidence" value="ECO:0007669"/>
    <property type="project" value="UniProtKB-SubCell"/>
</dbReference>
<comment type="caution">
    <text evidence="8">The sequence shown here is derived from an EMBL/GenBank/DDBJ whole genome shotgun (WGS) entry which is preliminary data.</text>
</comment>
<keyword evidence="3 7" id="KW-0963">Cytoplasm</keyword>
<proteinExistence type="inferred from homology"/>
<comment type="function">
    <text evidence="7">Catalyzes the methyl esterification of L-isoaspartyl residues in peptides and proteins that result from spontaneous decomposition of normal L-aspartyl and L-asparaginyl residues. It plays a role in the repair and/or degradation of damaged proteins.</text>
</comment>
<comment type="similarity">
    <text evidence="2 7">Belongs to the methyltransferase superfamily. L-isoaspartyl/D-aspartyl protein methyltransferase family.</text>
</comment>
<evidence type="ECO:0000313" key="9">
    <source>
        <dbReference type="Proteomes" id="UP000235015"/>
    </source>
</evidence>
<evidence type="ECO:0000313" key="8">
    <source>
        <dbReference type="EMBL" id="PLX60016.1"/>
    </source>
</evidence>
<evidence type="ECO:0000256" key="6">
    <source>
        <dbReference type="ARBA" id="ARBA00022691"/>
    </source>
</evidence>
<dbReference type="Gene3D" id="3.40.50.150">
    <property type="entry name" value="Vaccinia Virus protein VP39"/>
    <property type="match status" value="1"/>
</dbReference>
<dbReference type="PANTHER" id="PTHR11579:SF0">
    <property type="entry name" value="PROTEIN-L-ISOASPARTATE(D-ASPARTATE) O-METHYLTRANSFERASE"/>
    <property type="match status" value="1"/>
</dbReference>
<comment type="catalytic activity">
    <reaction evidence="7">
        <text>[protein]-L-isoaspartate + S-adenosyl-L-methionine = [protein]-L-isoaspartate alpha-methyl ester + S-adenosyl-L-homocysteine</text>
        <dbReference type="Rhea" id="RHEA:12705"/>
        <dbReference type="Rhea" id="RHEA-COMP:12143"/>
        <dbReference type="Rhea" id="RHEA-COMP:12144"/>
        <dbReference type="ChEBI" id="CHEBI:57856"/>
        <dbReference type="ChEBI" id="CHEBI:59789"/>
        <dbReference type="ChEBI" id="CHEBI:90596"/>
        <dbReference type="ChEBI" id="CHEBI:90598"/>
        <dbReference type="EC" id="2.1.1.77"/>
    </reaction>
</comment>
<dbReference type="PANTHER" id="PTHR11579">
    <property type="entry name" value="PROTEIN-L-ISOASPARTATE O-METHYLTRANSFERASE"/>
    <property type="match status" value="1"/>
</dbReference>
<dbReference type="STRING" id="1111735.GCA_000428045_02632"/>
<reference evidence="8 9" key="1">
    <citation type="submission" date="2017-11" db="EMBL/GenBank/DDBJ databases">
        <title>Genome-resolved metagenomics identifies genetic mobility, metabolic interactions, and unexpected diversity in perchlorate-reducing communities.</title>
        <authorList>
            <person name="Barnum T.P."/>
            <person name="Figueroa I.A."/>
            <person name="Carlstrom C.I."/>
            <person name="Lucas L.N."/>
            <person name="Engelbrektson A.L."/>
            <person name="Coates J.D."/>
        </authorList>
    </citation>
    <scope>NUCLEOTIDE SEQUENCE [LARGE SCALE GENOMIC DNA]</scope>
    <source>
        <strain evidence="8">BM301</strain>
    </source>
</reference>
<keyword evidence="6 7" id="KW-0949">S-adenosyl-L-methionine</keyword>
<dbReference type="GO" id="GO:0032259">
    <property type="term" value="P:methylation"/>
    <property type="evidence" value="ECO:0007669"/>
    <property type="project" value="UniProtKB-KW"/>
</dbReference>
<dbReference type="GO" id="GO:0030091">
    <property type="term" value="P:protein repair"/>
    <property type="evidence" value="ECO:0007669"/>
    <property type="project" value="UniProtKB-UniRule"/>
</dbReference>
<comment type="subcellular location">
    <subcellularLocation>
        <location evidence="1 7">Cytoplasm</location>
    </subcellularLocation>
</comment>
<dbReference type="PROSITE" id="PS01279">
    <property type="entry name" value="PCMT"/>
    <property type="match status" value="1"/>
</dbReference>
<dbReference type="InterPro" id="IPR000682">
    <property type="entry name" value="PCMT"/>
</dbReference>
<keyword evidence="4 7" id="KW-0489">Methyltransferase</keyword>
<dbReference type="CDD" id="cd02440">
    <property type="entry name" value="AdoMet_MTases"/>
    <property type="match status" value="1"/>
</dbReference>
<dbReference type="EMBL" id="PKUN01000030">
    <property type="protein sequence ID" value="PLX60016.1"/>
    <property type="molecule type" value="Genomic_DNA"/>
</dbReference>
<dbReference type="GO" id="GO:0004719">
    <property type="term" value="F:protein-L-isoaspartate (D-aspartate) O-methyltransferase activity"/>
    <property type="evidence" value="ECO:0007669"/>
    <property type="project" value="UniProtKB-UniRule"/>
</dbReference>
<dbReference type="HAMAP" id="MF_00090">
    <property type="entry name" value="PIMT"/>
    <property type="match status" value="1"/>
</dbReference>
<evidence type="ECO:0000256" key="5">
    <source>
        <dbReference type="ARBA" id="ARBA00022679"/>
    </source>
</evidence>
<dbReference type="AlphaFoldDB" id="A0A2N6CSE6"/>
<evidence type="ECO:0000256" key="3">
    <source>
        <dbReference type="ARBA" id="ARBA00022490"/>
    </source>
</evidence>
<evidence type="ECO:0000256" key="1">
    <source>
        <dbReference type="ARBA" id="ARBA00004496"/>
    </source>
</evidence>
<accession>A0A2N6CSE6</accession>
<dbReference type="NCBIfam" id="TIGR00080">
    <property type="entry name" value="pimt"/>
    <property type="match status" value="1"/>
</dbReference>
<dbReference type="SUPFAM" id="SSF53335">
    <property type="entry name" value="S-adenosyl-L-methionine-dependent methyltransferases"/>
    <property type="match status" value="1"/>
</dbReference>
<evidence type="ECO:0000256" key="2">
    <source>
        <dbReference type="ARBA" id="ARBA00005369"/>
    </source>
</evidence>
<dbReference type="FunFam" id="3.40.50.150:FF:000010">
    <property type="entry name" value="Protein-L-isoaspartate O-methyltransferase"/>
    <property type="match status" value="1"/>
</dbReference>
<dbReference type="Proteomes" id="UP000235015">
    <property type="component" value="Unassembled WGS sequence"/>
</dbReference>
<gene>
    <name evidence="7" type="primary">pcm</name>
    <name evidence="8" type="ORF">C0630_18725</name>
</gene>
<keyword evidence="5 7" id="KW-0808">Transferase</keyword>
<evidence type="ECO:0000256" key="4">
    <source>
        <dbReference type="ARBA" id="ARBA00022603"/>
    </source>
</evidence>
<organism evidence="8 9">
    <name type="scientific">Sedimenticola selenatireducens</name>
    <dbReference type="NCBI Taxonomy" id="191960"/>
    <lineage>
        <taxon>Bacteria</taxon>
        <taxon>Pseudomonadati</taxon>
        <taxon>Pseudomonadota</taxon>
        <taxon>Gammaproteobacteria</taxon>
        <taxon>Chromatiales</taxon>
        <taxon>Sedimenticolaceae</taxon>
        <taxon>Sedimenticola</taxon>
    </lineage>
</organism>